<dbReference type="Proteomes" id="UP000247480">
    <property type="component" value="Unassembled WGS sequence"/>
</dbReference>
<organism evidence="1 2">
    <name type="scientific">Pseudomonas syringae pv. actinidiae</name>
    <dbReference type="NCBI Taxonomy" id="103796"/>
    <lineage>
        <taxon>Bacteria</taxon>
        <taxon>Pseudomonadati</taxon>
        <taxon>Pseudomonadota</taxon>
        <taxon>Gammaproteobacteria</taxon>
        <taxon>Pseudomonadales</taxon>
        <taxon>Pseudomonadaceae</taxon>
        <taxon>Pseudomonas</taxon>
        <taxon>Pseudomonas syringae</taxon>
    </lineage>
</organism>
<evidence type="ECO:0000313" key="1">
    <source>
        <dbReference type="EMBL" id="GBH12849.1"/>
    </source>
</evidence>
<accession>A0A2V0QIP1</accession>
<evidence type="ECO:0000313" key="2">
    <source>
        <dbReference type="Proteomes" id="UP000247480"/>
    </source>
</evidence>
<name>A0A2V0QIP1_PSESF</name>
<sequence length="316" mass="34942">MSHNNNSKIRRFTFWTLGLMSLGATVQATENGAPTTVFGVYDFGAGILPASSPVGTLGMRVAFYSANVQKDRHGRSRDNNFSLDVLSIGVAYFRMTDYRILGARYGYSVAVPFFQMDGSFRVQTPGGPLDLKADPFRMADISVTPLILQWDVSPNLFVNARMQIQAPTGDYDKNRLISPGVNHWTFSPTFNATYITDSGFEVSSSFQTDFNTRNPATDYKNGVEYRHEFAVGQHVGPFTLGLGGFYYRQFSDDDAPGLETGNRARVVAAGPAISYFTPGMPAAWFHLYKEFDARNRSEGYTVALAVATCASRCRHI</sequence>
<proteinExistence type="predicted"/>
<dbReference type="RefSeq" id="WP_003379633.1">
    <property type="nucleotide sequence ID" value="NZ_AP019411.1"/>
</dbReference>
<dbReference type="InterPro" id="IPR025737">
    <property type="entry name" value="FApF"/>
</dbReference>
<reference evidence="1 2" key="1">
    <citation type="submission" date="2018-04" db="EMBL/GenBank/DDBJ databases">
        <title>Draft genome sequence of Pseudomonas syringae pv. actinidiae biovar 1 strains isolated from kiwifruit in Kagawa prefecture.</title>
        <authorList>
            <person name="Tabuchi M."/>
            <person name="Saito M."/>
            <person name="Fujiwara S."/>
            <person name="Sasa N."/>
            <person name="Akimitsu K."/>
            <person name="Gomi K."/>
            <person name="Konishi-Sugita S."/>
            <person name="Hamano K."/>
            <person name="Kataoka I."/>
        </authorList>
    </citation>
    <scope>NUCLEOTIDE SEQUENCE [LARGE SCALE GENOMIC DNA]</scope>
    <source>
        <strain evidence="1 2">MAFF212206</strain>
    </source>
</reference>
<gene>
    <name evidence="1" type="ORF">KPSA1_06324</name>
</gene>
<dbReference type="Pfam" id="PF13557">
    <property type="entry name" value="Phenol_MetA_deg"/>
    <property type="match status" value="1"/>
</dbReference>
<dbReference type="AlphaFoldDB" id="A0A2V0QIP1"/>
<protein>
    <submittedName>
        <fullName evidence="1">Uncharacterized conserved protein</fullName>
    </submittedName>
</protein>
<comment type="caution">
    <text evidence="1">The sequence shown here is derived from an EMBL/GenBank/DDBJ whole genome shotgun (WGS) entry which is preliminary data.</text>
</comment>
<dbReference type="EMBL" id="BGJZ01000320">
    <property type="protein sequence ID" value="GBH12849.1"/>
    <property type="molecule type" value="Genomic_DNA"/>
</dbReference>